<keyword evidence="2" id="KW-1185">Reference proteome</keyword>
<dbReference type="PROSITE" id="PS51257">
    <property type="entry name" value="PROKAR_LIPOPROTEIN"/>
    <property type="match status" value="1"/>
</dbReference>
<dbReference type="RefSeq" id="WP_018977097.1">
    <property type="nucleotide sequence ID" value="NZ_BMLN01000004.1"/>
</dbReference>
<evidence type="ECO:0000313" key="1">
    <source>
        <dbReference type="EMBL" id="GGN97639.1"/>
    </source>
</evidence>
<evidence type="ECO:0000313" key="2">
    <source>
        <dbReference type="Proteomes" id="UP000606653"/>
    </source>
</evidence>
<accession>A0ABQ2KZ65</accession>
<protein>
    <recommendedName>
        <fullName evidence="3">Lipoprotein</fullName>
    </recommendedName>
</protein>
<dbReference type="EMBL" id="BMLN01000004">
    <property type="protein sequence ID" value="GGN97639.1"/>
    <property type="molecule type" value="Genomic_DNA"/>
</dbReference>
<organism evidence="1 2">
    <name type="scientific">Saccharibacillus kuerlensis</name>
    <dbReference type="NCBI Taxonomy" id="459527"/>
    <lineage>
        <taxon>Bacteria</taxon>
        <taxon>Bacillati</taxon>
        <taxon>Bacillota</taxon>
        <taxon>Bacilli</taxon>
        <taxon>Bacillales</taxon>
        <taxon>Paenibacillaceae</taxon>
        <taxon>Saccharibacillus</taxon>
    </lineage>
</organism>
<proteinExistence type="predicted"/>
<dbReference type="Proteomes" id="UP000606653">
    <property type="component" value="Unassembled WGS sequence"/>
</dbReference>
<reference evidence="2" key="1">
    <citation type="journal article" date="2019" name="Int. J. Syst. Evol. Microbiol.">
        <title>The Global Catalogue of Microorganisms (GCM) 10K type strain sequencing project: providing services to taxonomists for standard genome sequencing and annotation.</title>
        <authorList>
            <consortium name="The Broad Institute Genomics Platform"/>
            <consortium name="The Broad Institute Genome Sequencing Center for Infectious Disease"/>
            <person name="Wu L."/>
            <person name="Ma J."/>
        </authorList>
    </citation>
    <scope>NUCLEOTIDE SEQUENCE [LARGE SCALE GENOMIC DNA]</scope>
    <source>
        <strain evidence="2">CGMCC 1.6964</strain>
    </source>
</reference>
<evidence type="ECO:0008006" key="3">
    <source>
        <dbReference type="Google" id="ProtNLM"/>
    </source>
</evidence>
<sequence>MKRSHERKGFAWPMVLILLVCLTSVAGCSSWLSPTTTEWTNFVKLDDTMYMALEDDSVLRDPDMLTNHSVGTVKQKLNNNVEDFDYNTKSGDAGYLEKGTELYRVEGFQPSDVVAVRTDRRIDGIQLYVRQGFDDIPTNDFERILRADPSSVQIHSWSAPQQKEVKGSEAEELIGLLQNSVYEPIDGVSYSEETRYYEIAFDTGEPILYTFPLVDEGPGENENIRFRNDYVVDDSIQKFLTP</sequence>
<comment type="caution">
    <text evidence="1">The sequence shown here is derived from an EMBL/GenBank/DDBJ whole genome shotgun (WGS) entry which is preliminary data.</text>
</comment>
<gene>
    <name evidence="1" type="ORF">GCM10010969_15670</name>
</gene>
<name>A0ABQ2KZ65_9BACL</name>